<feature type="compositionally biased region" description="Basic and acidic residues" evidence="1">
    <location>
        <begin position="183"/>
        <end position="206"/>
    </location>
</feature>
<evidence type="ECO:0000313" key="2">
    <source>
        <dbReference type="EMBL" id="MPM37030.1"/>
    </source>
</evidence>
<feature type="region of interest" description="Disordered" evidence="1">
    <location>
        <begin position="171"/>
        <end position="206"/>
    </location>
</feature>
<evidence type="ECO:0000256" key="1">
    <source>
        <dbReference type="SAM" id="MobiDB-lite"/>
    </source>
</evidence>
<name>A0A644Z822_9ZZZZ</name>
<feature type="compositionally biased region" description="Low complexity" evidence="1">
    <location>
        <begin position="172"/>
        <end position="181"/>
    </location>
</feature>
<dbReference type="AlphaFoldDB" id="A0A644Z822"/>
<accession>A0A644Z822</accession>
<organism evidence="2">
    <name type="scientific">bioreactor metagenome</name>
    <dbReference type="NCBI Taxonomy" id="1076179"/>
    <lineage>
        <taxon>unclassified sequences</taxon>
        <taxon>metagenomes</taxon>
        <taxon>ecological metagenomes</taxon>
    </lineage>
</organism>
<reference evidence="2" key="1">
    <citation type="submission" date="2019-08" db="EMBL/GenBank/DDBJ databases">
        <authorList>
            <person name="Kucharzyk K."/>
            <person name="Murdoch R.W."/>
            <person name="Higgins S."/>
            <person name="Loffler F."/>
        </authorList>
    </citation>
    <scope>NUCLEOTIDE SEQUENCE</scope>
</reference>
<protein>
    <submittedName>
        <fullName evidence="2">Uncharacterized protein</fullName>
    </submittedName>
</protein>
<proteinExistence type="predicted"/>
<sequence length="221" mass="23473">MRGVGVEVVPGRGLHSVGAIAVVGDVEIALQDLVLGEGVLQCDRVAHLQDLAVHAGGLSVFHAGSVAVAHLQADLLHVLLGERRTAATDTAAGGIAERCAYHGLKVDCAMLVEPVVLNGDLSGLHLGGDLVERDVLAVLVEEGRQHRTVRQVHGGRFVLIGHREVRGYLFQRCGPRPGRPGSQRREGDAKAGDQHPSQDADHPEHQQRIGFASRGLYAHAL</sequence>
<comment type="caution">
    <text evidence="2">The sequence shown here is derived from an EMBL/GenBank/DDBJ whole genome shotgun (WGS) entry which is preliminary data.</text>
</comment>
<gene>
    <name evidence="2" type="ORF">SDC9_83635</name>
</gene>
<dbReference type="EMBL" id="VSSQ01007805">
    <property type="protein sequence ID" value="MPM37030.1"/>
    <property type="molecule type" value="Genomic_DNA"/>
</dbReference>